<sequence length="345" mass="40152">MDLNSGENIIQKLSGLDVGEDNNLSGIGLSFHLVRKQKHADNLYQSKEVSVSPEVTSWLKKHIVKSLNELKKDDSGVVQRFHVGQYNHEINRQDQLMKFDLDNSSDLLARKRGLISELANSSEDFPEDQTNFQIVKLTYEGSSVYFCYYRGTKKSSSKKKWALKTSNEYTFVTNPVMDIGGNIDFFILENYIFIVNIKPFEYAFNYRDHIIRKRDQRLSEITGMDFFNGNDSNPLDFEEKCKAFIYSRSIAKIDRETIEVLESNFSDRCAELLRIRENAPDDTQELEEYKRKIGSLWTLFDYIDTENNKIIYNEDMSPTPLIHFFTDKIAKSFLTEDVKVVMAYE</sequence>
<protein>
    <recommendedName>
        <fullName evidence="3">DUF4868 domain-containing protein</fullName>
    </recommendedName>
</protein>
<proteinExistence type="predicted"/>
<name>A0ABQ1PS53_9BACI</name>
<reference evidence="2" key="1">
    <citation type="journal article" date="2019" name="Int. J. Syst. Evol. Microbiol.">
        <title>The Global Catalogue of Microorganisms (GCM) 10K type strain sequencing project: providing services to taxonomists for standard genome sequencing and annotation.</title>
        <authorList>
            <consortium name="The Broad Institute Genomics Platform"/>
            <consortium name="The Broad Institute Genome Sequencing Center for Infectious Disease"/>
            <person name="Wu L."/>
            <person name="Ma J."/>
        </authorList>
    </citation>
    <scope>NUCLEOTIDE SEQUENCE [LARGE SCALE GENOMIC DNA]</scope>
    <source>
        <strain evidence="2">CGMCC 1.15353</strain>
    </source>
</reference>
<keyword evidence="2" id="KW-1185">Reference proteome</keyword>
<dbReference type="EMBL" id="BMIN01000002">
    <property type="protein sequence ID" value="GGD02276.1"/>
    <property type="molecule type" value="Genomic_DNA"/>
</dbReference>
<comment type="caution">
    <text evidence="1">The sequence shown here is derived from an EMBL/GenBank/DDBJ whole genome shotgun (WGS) entry which is preliminary data.</text>
</comment>
<dbReference type="RefSeq" id="WP_188650964.1">
    <property type="nucleotide sequence ID" value="NZ_BMIN01000002.1"/>
</dbReference>
<organism evidence="1 2">
    <name type="scientific">Pontibacillus salipaludis</name>
    <dbReference type="NCBI Taxonomy" id="1697394"/>
    <lineage>
        <taxon>Bacteria</taxon>
        <taxon>Bacillati</taxon>
        <taxon>Bacillota</taxon>
        <taxon>Bacilli</taxon>
        <taxon>Bacillales</taxon>
        <taxon>Bacillaceae</taxon>
        <taxon>Pontibacillus</taxon>
    </lineage>
</organism>
<evidence type="ECO:0000313" key="2">
    <source>
        <dbReference type="Proteomes" id="UP000642571"/>
    </source>
</evidence>
<dbReference type="InterPro" id="IPR032359">
    <property type="entry name" value="KwaB-like"/>
</dbReference>
<accession>A0ABQ1PS53</accession>
<dbReference type="Proteomes" id="UP000642571">
    <property type="component" value="Unassembled WGS sequence"/>
</dbReference>
<dbReference type="Pfam" id="PF16162">
    <property type="entry name" value="KwaB"/>
    <property type="match status" value="1"/>
</dbReference>
<evidence type="ECO:0008006" key="3">
    <source>
        <dbReference type="Google" id="ProtNLM"/>
    </source>
</evidence>
<gene>
    <name evidence="1" type="ORF">GCM10011389_07130</name>
</gene>
<evidence type="ECO:0000313" key="1">
    <source>
        <dbReference type="EMBL" id="GGD02276.1"/>
    </source>
</evidence>